<dbReference type="GO" id="GO:0005634">
    <property type="term" value="C:nucleus"/>
    <property type="evidence" value="ECO:0007669"/>
    <property type="project" value="TreeGrafter"/>
</dbReference>
<dbReference type="AlphaFoldDB" id="A0AAV3RA53"/>
<dbReference type="EMBL" id="BAABME010008262">
    <property type="protein sequence ID" value="GAA0172740.1"/>
    <property type="molecule type" value="Genomic_DNA"/>
</dbReference>
<proteinExistence type="predicted"/>
<reference evidence="4 5" key="1">
    <citation type="submission" date="2024-01" db="EMBL/GenBank/DDBJ databases">
        <title>The complete chloroplast genome sequence of Lithospermum erythrorhizon: insights into the phylogenetic relationship among Boraginaceae species and the maternal lineages of purple gromwells.</title>
        <authorList>
            <person name="Okada T."/>
            <person name="Watanabe K."/>
        </authorList>
    </citation>
    <scope>NUCLEOTIDE SEQUENCE [LARGE SCALE GENOMIC DNA]</scope>
</reference>
<organism evidence="4 5">
    <name type="scientific">Lithospermum erythrorhizon</name>
    <name type="common">Purple gromwell</name>
    <name type="synonym">Lithospermum officinale var. erythrorhizon</name>
    <dbReference type="NCBI Taxonomy" id="34254"/>
    <lineage>
        <taxon>Eukaryota</taxon>
        <taxon>Viridiplantae</taxon>
        <taxon>Streptophyta</taxon>
        <taxon>Embryophyta</taxon>
        <taxon>Tracheophyta</taxon>
        <taxon>Spermatophyta</taxon>
        <taxon>Magnoliopsida</taxon>
        <taxon>eudicotyledons</taxon>
        <taxon>Gunneridae</taxon>
        <taxon>Pentapetalae</taxon>
        <taxon>asterids</taxon>
        <taxon>lamiids</taxon>
        <taxon>Boraginales</taxon>
        <taxon>Boraginaceae</taxon>
        <taxon>Boraginoideae</taxon>
        <taxon>Lithospermeae</taxon>
        <taxon>Lithospermum</taxon>
    </lineage>
</organism>
<dbReference type="SMART" id="SM00271">
    <property type="entry name" value="DnaJ"/>
    <property type="match status" value="1"/>
</dbReference>
<name>A0AAV3RA53_LITER</name>
<dbReference type="PANTHER" id="PTHR43948:SF10">
    <property type="entry name" value="MRJ, ISOFORM E"/>
    <property type="match status" value="1"/>
</dbReference>
<gene>
    <name evidence="4" type="ORF">LIER_26505</name>
</gene>
<keyword evidence="2" id="KW-0472">Membrane</keyword>
<dbReference type="InterPro" id="IPR001623">
    <property type="entry name" value="DnaJ_domain"/>
</dbReference>
<dbReference type="Proteomes" id="UP001454036">
    <property type="component" value="Unassembled WGS sequence"/>
</dbReference>
<evidence type="ECO:0000256" key="2">
    <source>
        <dbReference type="SAM" id="Phobius"/>
    </source>
</evidence>
<comment type="caution">
    <text evidence="4">The sequence shown here is derived from an EMBL/GenBank/DDBJ whole genome shotgun (WGS) entry which is preliminary data.</text>
</comment>
<dbReference type="PRINTS" id="PR00625">
    <property type="entry name" value="JDOMAIN"/>
</dbReference>
<keyword evidence="2" id="KW-1133">Transmembrane helix</keyword>
<dbReference type="GO" id="GO:0044183">
    <property type="term" value="F:protein folding chaperone"/>
    <property type="evidence" value="ECO:0007669"/>
    <property type="project" value="TreeGrafter"/>
</dbReference>
<keyword evidence="2" id="KW-0812">Transmembrane</keyword>
<dbReference type="InterPro" id="IPR018253">
    <property type="entry name" value="DnaJ_domain_CS"/>
</dbReference>
<dbReference type="PROSITE" id="PS50076">
    <property type="entry name" value="DNAJ_2"/>
    <property type="match status" value="1"/>
</dbReference>
<dbReference type="Pfam" id="PF00226">
    <property type="entry name" value="DnaJ"/>
    <property type="match status" value="1"/>
</dbReference>
<keyword evidence="5" id="KW-1185">Reference proteome</keyword>
<evidence type="ECO:0000313" key="4">
    <source>
        <dbReference type="EMBL" id="GAA0172740.1"/>
    </source>
</evidence>
<evidence type="ECO:0000256" key="1">
    <source>
        <dbReference type="SAM" id="MobiDB-lite"/>
    </source>
</evidence>
<dbReference type="CDD" id="cd06257">
    <property type="entry name" value="DnaJ"/>
    <property type="match status" value="1"/>
</dbReference>
<sequence>MDHYKVLGISKNATKDEIKQAYFKLAMQFHPDKHAHSPKPLQESANFKFKLISQAYETLIDDKMRADYNIKNSRNPNNNKNNNYSQKGNYEYGRSKKSGFGGYGYGYSGRGVKGGGRGGGGGVNRGGGVGLKMEVFFSYLNTKSFLLNAAFFGFLLAGSVVINSGGKSLWEMRNSGKSFEDAMESIEKAKKLKDKT</sequence>
<dbReference type="GO" id="GO:0005737">
    <property type="term" value="C:cytoplasm"/>
    <property type="evidence" value="ECO:0007669"/>
    <property type="project" value="TreeGrafter"/>
</dbReference>
<dbReference type="GO" id="GO:0051082">
    <property type="term" value="F:unfolded protein binding"/>
    <property type="evidence" value="ECO:0007669"/>
    <property type="project" value="TreeGrafter"/>
</dbReference>
<protein>
    <submittedName>
        <fullName evidence="4">Chaperone</fullName>
    </submittedName>
</protein>
<dbReference type="Gene3D" id="1.10.287.110">
    <property type="entry name" value="DnaJ domain"/>
    <property type="match status" value="1"/>
</dbReference>
<feature type="region of interest" description="Disordered" evidence="1">
    <location>
        <begin position="69"/>
        <end position="88"/>
    </location>
</feature>
<accession>A0AAV3RA53</accession>
<dbReference type="PANTHER" id="PTHR43948">
    <property type="entry name" value="DNAJ HOMOLOG SUBFAMILY B"/>
    <property type="match status" value="1"/>
</dbReference>
<dbReference type="SUPFAM" id="SSF46565">
    <property type="entry name" value="Chaperone J-domain"/>
    <property type="match status" value="1"/>
</dbReference>
<dbReference type="GO" id="GO:0051087">
    <property type="term" value="F:protein-folding chaperone binding"/>
    <property type="evidence" value="ECO:0007669"/>
    <property type="project" value="TreeGrafter"/>
</dbReference>
<evidence type="ECO:0000313" key="5">
    <source>
        <dbReference type="Proteomes" id="UP001454036"/>
    </source>
</evidence>
<feature type="domain" description="J" evidence="3">
    <location>
        <begin position="2"/>
        <end position="72"/>
    </location>
</feature>
<feature type="transmembrane region" description="Helical" evidence="2">
    <location>
        <begin position="145"/>
        <end position="163"/>
    </location>
</feature>
<dbReference type="PROSITE" id="PS00636">
    <property type="entry name" value="DNAJ_1"/>
    <property type="match status" value="1"/>
</dbReference>
<dbReference type="InterPro" id="IPR036869">
    <property type="entry name" value="J_dom_sf"/>
</dbReference>
<evidence type="ECO:0000259" key="3">
    <source>
        <dbReference type="PROSITE" id="PS50076"/>
    </source>
</evidence>